<protein>
    <submittedName>
        <fullName evidence="11">Mechanosensitive ion channel family protein</fullName>
    </submittedName>
</protein>
<gene>
    <name evidence="11" type="ORF">QQ91_0012255</name>
</gene>
<organism evidence="11 12">
    <name type="scientific">Lyngbya confervoides BDU141951</name>
    <dbReference type="NCBI Taxonomy" id="1574623"/>
    <lineage>
        <taxon>Bacteria</taxon>
        <taxon>Bacillati</taxon>
        <taxon>Cyanobacteriota</taxon>
        <taxon>Cyanophyceae</taxon>
        <taxon>Oscillatoriophycideae</taxon>
        <taxon>Oscillatoriales</taxon>
        <taxon>Microcoleaceae</taxon>
        <taxon>Lyngbya</taxon>
    </lineage>
</organism>
<feature type="transmembrane region" description="Helical" evidence="7">
    <location>
        <begin position="133"/>
        <end position="153"/>
    </location>
</feature>
<dbReference type="Proteomes" id="UP000031561">
    <property type="component" value="Unassembled WGS sequence"/>
</dbReference>
<evidence type="ECO:0000259" key="10">
    <source>
        <dbReference type="Pfam" id="PF21088"/>
    </source>
</evidence>
<evidence type="ECO:0000256" key="5">
    <source>
        <dbReference type="ARBA" id="ARBA00022989"/>
    </source>
</evidence>
<keyword evidence="3" id="KW-1003">Cell membrane</keyword>
<evidence type="ECO:0000259" key="8">
    <source>
        <dbReference type="Pfam" id="PF00924"/>
    </source>
</evidence>
<comment type="similarity">
    <text evidence="2">Belongs to the MscS (TC 1.A.23) family.</text>
</comment>
<dbReference type="AlphaFoldDB" id="A0ABD4T5E7"/>
<evidence type="ECO:0000313" key="12">
    <source>
        <dbReference type="Proteomes" id="UP000031561"/>
    </source>
</evidence>
<dbReference type="InterPro" id="IPR049142">
    <property type="entry name" value="MS_channel_1st"/>
</dbReference>
<dbReference type="Pfam" id="PF21088">
    <property type="entry name" value="MS_channel_1st"/>
    <property type="match status" value="1"/>
</dbReference>
<reference evidence="11 12" key="1">
    <citation type="journal article" date="2015" name="Genome Announc.">
        <title>Draft Genome Sequence of Filamentous Marine Cyanobacterium Lyngbya confervoides Strain BDU141951.</title>
        <authorList>
            <person name="Chandrababunaidu M.M."/>
            <person name="Sen D."/>
            <person name="Tripathy S."/>
        </authorList>
    </citation>
    <scope>NUCLEOTIDE SEQUENCE [LARGE SCALE GENOMIC DNA]</scope>
    <source>
        <strain evidence="11 12">BDU141951</strain>
    </source>
</reference>
<dbReference type="Pfam" id="PF21082">
    <property type="entry name" value="MS_channel_3rd"/>
    <property type="match status" value="1"/>
</dbReference>
<dbReference type="Gene3D" id="3.30.70.100">
    <property type="match status" value="1"/>
</dbReference>
<evidence type="ECO:0000313" key="11">
    <source>
        <dbReference type="EMBL" id="MCM1983590.1"/>
    </source>
</evidence>
<feature type="transmembrane region" description="Helical" evidence="7">
    <location>
        <begin position="61"/>
        <end position="79"/>
    </location>
</feature>
<keyword evidence="6 7" id="KW-0472">Membrane</keyword>
<dbReference type="PANTHER" id="PTHR30566">
    <property type="entry name" value="YNAI-RELATED MECHANOSENSITIVE ION CHANNEL"/>
    <property type="match status" value="1"/>
</dbReference>
<evidence type="ECO:0000256" key="7">
    <source>
        <dbReference type="SAM" id="Phobius"/>
    </source>
</evidence>
<dbReference type="InterPro" id="IPR011066">
    <property type="entry name" value="MscS_channel_C_sf"/>
</dbReference>
<dbReference type="InterPro" id="IPR023408">
    <property type="entry name" value="MscS_beta-dom_sf"/>
</dbReference>
<dbReference type="InterPro" id="IPR011014">
    <property type="entry name" value="MscS_channel_TM-2"/>
</dbReference>
<feature type="transmembrane region" description="Helical" evidence="7">
    <location>
        <begin position="91"/>
        <end position="112"/>
    </location>
</feature>
<comment type="subcellular location">
    <subcellularLocation>
        <location evidence="1">Cell membrane</location>
        <topology evidence="1">Multi-pass membrane protein</topology>
    </subcellularLocation>
</comment>
<dbReference type="RefSeq" id="WP_201277448.1">
    <property type="nucleotide sequence ID" value="NZ_JTHE03000065.1"/>
</dbReference>
<evidence type="ECO:0000256" key="2">
    <source>
        <dbReference type="ARBA" id="ARBA00008017"/>
    </source>
</evidence>
<keyword evidence="4 7" id="KW-0812">Transmembrane</keyword>
<dbReference type="InterPro" id="IPR010920">
    <property type="entry name" value="LSM_dom_sf"/>
</dbReference>
<feature type="domain" description="Mechanosensitive ion channel MscS C-terminal" evidence="9">
    <location>
        <begin position="254"/>
        <end position="338"/>
    </location>
</feature>
<dbReference type="GO" id="GO:0005886">
    <property type="term" value="C:plasma membrane"/>
    <property type="evidence" value="ECO:0007669"/>
    <property type="project" value="UniProtKB-SubCell"/>
</dbReference>
<evidence type="ECO:0000259" key="9">
    <source>
        <dbReference type="Pfam" id="PF21082"/>
    </source>
</evidence>
<keyword evidence="5 7" id="KW-1133">Transmembrane helix</keyword>
<feature type="transmembrane region" description="Helical" evidence="7">
    <location>
        <begin position="15"/>
        <end position="40"/>
    </location>
</feature>
<comment type="caution">
    <text evidence="11">The sequence shown here is derived from an EMBL/GenBank/DDBJ whole genome shotgun (WGS) entry which is preliminary data.</text>
</comment>
<proteinExistence type="inferred from homology"/>
<sequence>MLAELLQKTILGNSVSAYLMTLGILLAGILLVTLLRNVVLGRLKHWARNTRSLLDDRLIHLLEKPTTYLLYLGSFYLSLGNLELSSFLQALVQVLSIVVATLLIVQLATSFLEYGIRVYWMTRGSRETLEQSLNALIPAMKVTVWAIGLVFLLDNLGFDISAVVASLGIGGIAVALASQGILADLFSYFSILLDRPFEIGDFVIIGDLVGTVEHIGIKTTRLRSLGGEEWVASNTDLTGSRIQNFRRMERRRIAFSLGVTYETGQEKIEAIPSLIQAVIESVERVTFDRAHFLSFGDFSLNYEVVYFVETPDYATYMDAQQAINLGIRQAFEAHQIDFAYPTQMLYLSGLNLERSPSPGNGHTGRDRFALAQLGEAR</sequence>
<dbReference type="InterPro" id="IPR049278">
    <property type="entry name" value="MS_channel_C"/>
</dbReference>
<dbReference type="PANTHER" id="PTHR30566:SF25">
    <property type="entry name" value="INNER MEMBRANE PROTEIN"/>
    <property type="match status" value="1"/>
</dbReference>
<dbReference type="Gene3D" id="2.30.30.60">
    <property type="match status" value="1"/>
</dbReference>
<name>A0ABD4T5E7_9CYAN</name>
<feature type="domain" description="Mechanosensitive ion channel transmembrane helices 2/3" evidence="10">
    <location>
        <begin position="141"/>
        <end position="179"/>
    </location>
</feature>
<evidence type="ECO:0000256" key="6">
    <source>
        <dbReference type="ARBA" id="ARBA00023136"/>
    </source>
</evidence>
<dbReference type="EMBL" id="JTHE03000065">
    <property type="protein sequence ID" value="MCM1983590.1"/>
    <property type="molecule type" value="Genomic_DNA"/>
</dbReference>
<dbReference type="Pfam" id="PF00924">
    <property type="entry name" value="MS_channel_2nd"/>
    <property type="match status" value="1"/>
</dbReference>
<feature type="transmembrane region" description="Helical" evidence="7">
    <location>
        <begin position="165"/>
        <end position="186"/>
    </location>
</feature>
<dbReference type="InterPro" id="IPR006685">
    <property type="entry name" value="MscS_channel_2nd"/>
</dbReference>
<dbReference type="SUPFAM" id="SSF82689">
    <property type="entry name" value="Mechanosensitive channel protein MscS (YggB), C-terminal domain"/>
    <property type="match status" value="1"/>
</dbReference>
<dbReference type="SUPFAM" id="SSF50182">
    <property type="entry name" value="Sm-like ribonucleoproteins"/>
    <property type="match status" value="1"/>
</dbReference>
<evidence type="ECO:0000256" key="3">
    <source>
        <dbReference type="ARBA" id="ARBA00022475"/>
    </source>
</evidence>
<evidence type="ECO:0000256" key="4">
    <source>
        <dbReference type="ARBA" id="ARBA00022692"/>
    </source>
</evidence>
<dbReference type="Gene3D" id="1.10.287.1260">
    <property type="match status" value="1"/>
</dbReference>
<evidence type="ECO:0000256" key="1">
    <source>
        <dbReference type="ARBA" id="ARBA00004651"/>
    </source>
</evidence>
<dbReference type="SUPFAM" id="SSF82861">
    <property type="entry name" value="Mechanosensitive channel protein MscS (YggB), transmembrane region"/>
    <property type="match status" value="1"/>
</dbReference>
<keyword evidence="12" id="KW-1185">Reference proteome</keyword>
<feature type="domain" description="Mechanosensitive ion channel MscS" evidence="8">
    <location>
        <begin position="181"/>
        <end position="247"/>
    </location>
</feature>
<accession>A0ABD4T5E7</accession>